<reference evidence="1 2" key="1">
    <citation type="submission" date="2018-05" db="EMBL/GenBank/DDBJ databases">
        <authorList>
            <person name="Zhang Y.-J."/>
        </authorList>
    </citation>
    <scope>NUCLEOTIDE SEQUENCE [LARGE SCALE GENOMIC DNA]</scope>
    <source>
        <strain evidence="1 2">CY04</strain>
    </source>
</reference>
<dbReference type="EMBL" id="QHLQ01000014">
    <property type="protein sequence ID" value="NIZ62105.1"/>
    <property type="molecule type" value="Genomic_DNA"/>
</dbReference>
<proteinExistence type="predicted"/>
<comment type="caution">
    <text evidence="1">The sequence shown here is derived from an EMBL/GenBank/DDBJ whole genome shotgun (WGS) entry which is preliminary data.</text>
</comment>
<dbReference type="RefSeq" id="WP_167684738.1">
    <property type="nucleotide sequence ID" value="NZ_QHLQ01000014.1"/>
</dbReference>
<gene>
    <name evidence="1" type="ORF">DL239_14070</name>
</gene>
<keyword evidence="2" id="KW-1185">Reference proteome</keyword>
<accession>A0ABX0WBS6</accession>
<name>A0ABX0WBS6_9RHOB</name>
<protein>
    <submittedName>
        <fullName evidence="1">Uncharacterized protein</fullName>
    </submittedName>
</protein>
<dbReference type="Proteomes" id="UP001429564">
    <property type="component" value="Unassembled WGS sequence"/>
</dbReference>
<evidence type="ECO:0000313" key="2">
    <source>
        <dbReference type="Proteomes" id="UP001429564"/>
    </source>
</evidence>
<sequence length="91" mass="10665">MDAREQLIDFYLSYPESMLSVHGKNRSDIAPDLIQYRDIQLYNWSQAEIFKFDDDAETMLAGLMNELSSEGLEDTFQHVKITCQHSRFSRI</sequence>
<evidence type="ECO:0000313" key="1">
    <source>
        <dbReference type="EMBL" id="NIZ62105.1"/>
    </source>
</evidence>
<organism evidence="1 2">
    <name type="scientific">Parasedimentitalea denitrificans</name>
    <dbReference type="NCBI Taxonomy" id="2211118"/>
    <lineage>
        <taxon>Bacteria</taxon>
        <taxon>Pseudomonadati</taxon>
        <taxon>Pseudomonadota</taxon>
        <taxon>Alphaproteobacteria</taxon>
        <taxon>Rhodobacterales</taxon>
        <taxon>Paracoccaceae</taxon>
        <taxon>Parasedimentitalea</taxon>
    </lineage>
</organism>